<dbReference type="RefSeq" id="WP_013174229.1">
    <property type="nucleotide sequence ID" value="NC_014220.1"/>
</dbReference>
<dbReference type="eggNOG" id="COG3552">
    <property type="taxonomic scope" value="Bacteria"/>
</dbReference>
<organism evidence="1 2">
    <name type="scientific">Syntrophothermus lipocalidus (strain DSM 12680 / TGB-C1)</name>
    <dbReference type="NCBI Taxonomy" id="643648"/>
    <lineage>
        <taxon>Bacteria</taxon>
        <taxon>Bacillati</taxon>
        <taxon>Bacillota</taxon>
        <taxon>Clostridia</taxon>
        <taxon>Eubacteriales</taxon>
        <taxon>Syntrophomonadaceae</taxon>
        <taxon>Syntrophothermus</taxon>
    </lineage>
</organism>
<dbReference type="OrthoDB" id="9790469at2"/>
<dbReference type="Proteomes" id="UP000000378">
    <property type="component" value="Chromosome"/>
</dbReference>
<reference evidence="1 2" key="2">
    <citation type="journal article" date="2010" name="Stand. Genomic Sci.">
        <title>Complete genome sequence of Syntrophothermus lipocalidus type strain (TGB-C1).</title>
        <authorList>
            <person name="Djao O.D."/>
            <person name="Zhang X."/>
            <person name="Lucas S."/>
            <person name="Lapidus A."/>
            <person name="Del Rio T.G."/>
            <person name="Nolan M."/>
            <person name="Tice H."/>
            <person name="Cheng J.F."/>
            <person name="Han C."/>
            <person name="Tapia R."/>
            <person name="Goodwin L."/>
            <person name="Pitluck S."/>
            <person name="Liolios K."/>
            <person name="Ivanova N."/>
            <person name="Mavromatis K."/>
            <person name="Mikhailova N."/>
            <person name="Ovchinnikova G."/>
            <person name="Pati A."/>
            <person name="Brambilla E."/>
            <person name="Chen A."/>
            <person name="Palaniappan K."/>
            <person name="Land M."/>
            <person name="Hauser L."/>
            <person name="Chang Y.J."/>
            <person name="Jeffries C.D."/>
            <person name="Rohde M."/>
            <person name="Sikorski J."/>
            <person name="Spring S."/>
            <person name="Goker M."/>
            <person name="Detter J.C."/>
            <person name="Woyke T."/>
            <person name="Bristow J."/>
            <person name="Eisen J.A."/>
            <person name="Markowitz V."/>
            <person name="Hugenholtz P."/>
            <person name="Kyrpides N.C."/>
            <person name="Klenk H.P."/>
        </authorList>
    </citation>
    <scope>NUCLEOTIDE SEQUENCE [LARGE SCALE GENOMIC DNA]</scope>
    <source>
        <strain evidence="2">DSM 12680 / TGB-C1</strain>
    </source>
</reference>
<dbReference type="EMBL" id="CP002048">
    <property type="protein sequence ID" value="ADI00825.1"/>
    <property type="molecule type" value="Genomic_DNA"/>
</dbReference>
<dbReference type="PANTHER" id="PTHR39338:SF5">
    <property type="entry name" value="BLR6139 PROTEIN"/>
    <property type="match status" value="1"/>
</dbReference>
<dbReference type="InterPro" id="IPR008912">
    <property type="entry name" value="Uncharacterised_CoxE"/>
</dbReference>
<protein>
    <submittedName>
        <fullName evidence="1">VWA containing CoxE family protein</fullName>
    </submittedName>
</protein>
<keyword evidence="2" id="KW-1185">Reference proteome</keyword>
<dbReference type="AlphaFoldDB" id="D7CIG0"/>
<dbReference type="STRING" id="643648.Slip_0018"/>
<sequence>MSFLGALQSFFDDLRREGVPVTPGQAQDCVEALLLVDWEEESFFYTALFSTLVKDHGHQSAFNAVYERHFRGSKGRSLKARKPWGTPDEGTSQEVSTAVYAADALPVQGMQALRGGLSQERRSPLDQPLGKANLQDIHKIEALFPVVAKRLAARLKKKNKQDLRYAVNYRQTLRKSMGTGGVLLDIITMKKQREKPVIVAICDVSGSVMNFSCFALALLASMQRFFREFRSFAFIEDIAEVTSLLASGDPLELRNKVLKRHRAILGARGYTNYGASLKRFVQQHGQVLSHKTTVLIFGDARNNWFADETWALAGIKEKAGKVYWFNPEPKRMWGRGDSRMLEYAPHCDRVFSCPSLSELEKSLECL</sequence>
<dbReference type="KEGG" id="slp:Slip_0018"/>
<reference evidence="2" key="1">
    <citation type="journal article" date="2010" name="Stand. Genomic Sci.">
        <title>Complete genome sequence of Syntrophothermus lipocalidus type strain (TGB-C1T).</title>
        <authorList>
            <consortium name="US DOE Joint Genome Institute (JGI-PGF)"/>
            <person name="Djao O."/>
            <person name="Zhang X."/>
            <person name="Lucas S."/>
            <person name="Lapidus A."/>
            <person name="Glavina Del Rio T."/>
            <person name="Nolan M."/>
            <person name="Tice H."/>
            <person name="Cheng J."/>
            <person name="Han C."/>
            <person name="Tapia R."/>
            <person name="Goodwin L."/>
            <person name="Pitluck S."/>
            <person name="Liolios K."/>
            <person name="Ivanova N."/>
            <person name="Mavromatis K."/>
            <person name="Mikhailova N."/>
            <person name="Ovchinnikova G."/>
            <person name="Pati A."/>
            <person name="Brambilla E."/>
            <person name="Chen A."/>
            <person name="Palaniappan K."/>
            <person name="Land M."/>
            <person name="Hauser L."/>
            <person name="Chang Y."/>
            <person name="Jeffries C."/>
            <person name="Rohde M."/>
            <person name="Sikorski J."/>
            <person name="Spring S."/>
            <person name="Goker M."/>
            <person name="Detter J."/>
            <person name="Woyke T."/>
            <person name="Bristow J."/>
            <person name="Eisen J."/>
            <person name="Markowitz V."/>
            <person name="Hugenholtz P."/>
            <person name="Kyrpides N."/>
            <person name="Klenk H."/>
        </authorList>
    </citation>
    <scope>NUCLEOTIDE SEQUENCE [LARGE SCALE GENOMIC DNA]</scope>
    <source>
        <strain evidence="2">DSM 12680 / TGB-C1</strain>
    </source>
</reference>
<proteinExistence type="predicted"/>
<evidence type="ECO:0000313" key="2">
    <source>
        <dbReference type="Proteomes" id="UP000000378"/>
    </source>
</evidence>
<name>D7CIG0_SYNLT</name>
<accession>D7CIG0</accession>
<dbReference type="PANTHER" id="PTHR39338">
    <property type="entry name" value="BLL5662 PROTEIN-RELATED"/>
    <property type="match status" value="1"/>
</dbReference>
<dbReference type="Pfam" id="PF05762">
    <property type="entry name" value="VWA_CoxE"/>
    <property type="match status" value="1"/>
</dbReference>
<evidence type="ECO:0000313" key="1">
    <source>
        <dbReference type="EMBL" id="ADI00825.1"/>
    </source>
</evidence>
<gene>
    <name evidence="1" type="ordered locus">Slip_0018</name>
</gene>
<dbReference type="HOGENOM" id="CLU_756319_0_0_9"/>